<dbReference type="OrthoDB" id="9768806at2"/>
<dbReference type="PANTHER" id="PTHR30146:SF109">
    <property type="entry name" value="HTH-TYPE TRANSCRIPTIONAL REGULATOR GALS"/>
    <property type="match status" value="1"/>
</dbReference>
<reference evidence="6" key="1">
    <citation type="journal article" date="2019" name="Syst. Appl. Microbiol.">
        <title>Flavobacterium circumlabens sp. nov. and Flavobacterium cupreum sp. nov., two psychrotrophic species isolated from Antarctic environmental samples.</title>
        <authorList>
            <person name="Kralova S."/>
            <person name="Busse H.-J."/>
            <person name="Svec P."/>
            <person name="Maslanova I."/>
            <person name="Stankova E."/>
            <person name="Bartak M."/>
            <person name="Sedlacek I."/>
        </authorList>
    </citation>
    <scope>NUCLEOTIDE SEQUENCE [LARGE SCALE GENOMIC DNA]</scope>
    <source>
        <strain evidence="6">CCM 8825</strain>
    </source>
</reference>
<dbReference type="Proteomes" id="UP000288102">
    <property type="component" value="Unassembled WGS sequence"/>
</dbReference>
<organism evidence="5 6">
    <name type="scientific">Flavobacterium cupreum</name>
    <dbReference type="NCBI Taxonomy" id="2133766"/>
    <lineage>
        <taxon>Bacteria</taxon>
        <taxon>Pseudomonadati</taxon>
        <taxon>Bacteroidota</taxon>
        <taxon>Flavobacteriia</taxon>
        <taxon>Flavobacteriales</taxon>
        <taxon>Flavobacteriaceae</taxon>
        <taxon>Flavobacterium</taxon>
    </lineage>
</organism>
<dbReference type="PANTHER" id="PTHR30146">
    <property type="entry name" value="LACI-RELATED TRANSCRIPTIONAL REPRESSOR"/>
    <property type="match status" value="1"/>
</dbReference>
<protein>
    <submittedName>
        <fullName evidence="5">LacI family transcriptional regulator</fullName>
    </submittedName>
</protein>
<dbReference type="InterPro" id="IPR010982">
    <property type="entry name" value="Lambda_DNA-bd_dom_sf"/>
</dbReference>
<dbReference type="SMART" id="SM00354">
    <property type="entry name" value="HTH_LACI"/>
    <property type="match status" value="1"/>
</dbReference>
<keyword evidence="6" id="KW-1185">Reference proteome</keyword>
<evidence type="ECO:0000313" key="6">
    <source>
        <dbReference type="Proteomes" id="UP000288102"/>
    </source>
</evidence>
<dbReference type="PROSITE" id="PS50932">
    <property type="entry name" value="HTH_LACI_2"/>
    <property type="match status" value="1"/>
</dbReference>
<dbReference type="GO" id="GO:0000976">
    <property type="term" value="F:transcription cis-regulatory region binding"/>
    <property type="evidence" value="ECO:0007669"/>
    <property type="project" value="TreeGrafter"/>
</dbReference>
<dbReference type="SUPFAM" id="SSF53822">
    <property type="entry name" value="Periplasmic binding protein-like I"/>
    <property type="match status" value="1"/>
</dbReference>
<gene>
    <name evidence="5" type="ORF">D0817_23910</name>
</gene>
<evidence type="ECO:0000313" key="5">
    <source>
        <dbReference type="EMBL" id="RUT67916.1"/>
    </source>
</evidence>
<dbReference type="AlphaFoldDB" id="A0A434A0N0"/>
<dbReference type="Gene3D" id="1.10.260.40">
    <property type="entry name" value="lambda repressor-like DNA-binding domains"/>
    <property type="match status" value="1"/>
</dbReference>
<feature type="domain" description="HTH lacI-type" evidence="4">
    <location>
        <begin position="1"/>
        <end position="46"/>
    </location>
</feature>
<evidence type="ECO:0000256" key="2">
    <source>
        <dbReference type="ARBA" id="ARBA00023125"/>
    </source>
</evidence>
<comment type="caution">
    <text evidence="5">The sequence shown here is derived from an EMBL/GenBank/DDBJ whole genome shotgun (WGS) entry which is preliminary data.</text>
</comment>
<keyword evidence="3" id="KW-0804">Transcription</keyword>
<dbReference type="Gene3D" id="3.40.50.2300">
    <property type="match status" value="1"/>
</dbReference>
<evidence type="ECO:0000256" key="1">
    <source>
        <dbReference type="ARBA" id="ARBA00023015"/>
    </source>
</evidence>
<proteinExistence type="predicted"/>
<evidence type="ECO:0000259" key="4">
    <source>
        <dbReference type="PROSITE" id="PS50932"/>
    </source>
</evidence>
<dbReference type="InterPro" id="IPR028082">
    <property type="entry name" value="Peripla_BP_I"/>
</dbReference>
<evidence type="ECO:0000256" key="3">
    <source>
        <dbReference type="ARBA" id="ARBA00023163"/>
    </source>
</evidence>
<dbReference type="EMBL" id="QWDM01000024">
    <property type="protein sequence ID" value="RUT67916.1"/>
    <property type="molecule type" value="Genomic_DNA"/>
</dbReference>
<name>A0A434A0N0_9FLAO</name>
<dbReference type="GO" id="GO:0003700">
    <property type="term" value="F:DNA-binding transcription factor activity"/>
    <property type="evidence" value="ECO:0007669"/>
    <property type="project" value="TreeGrafter"/>
</dbReference>
<keyword evidence="2" id="KW-0238">DNA-binding</keyword>
<accession>A0A434A0N0</accession>
<dbReference type="Pfam" id="PF00356">
    <property type="entry name" value="LacI"/>
    <property type="match status" value="1"/>
</dbReference>
<dbReference type="CDD" id="cd01392">
    <property type="entry name" value="HTH_LacI"/>
    <property type="match status" value="1"/>
</dbReference>
<dbReference type="SUPFAM" id="SSF47413">
    <property type="entry name" value="lambda repressor-like DNA-binding domains"/>
    <property type="match status" value="1"/>
</dbReference>
<sequence>MGISATTVSCALRNHPNISPATIQALKQVALEMEYRPNLMSRNFANKQTQTIGVIIPHLQSTFFSSMLGGIQKVASKNGFKVTICLSNEDYQTELENV</sequence>
<keyword evidence="1" id="KW-0805">Transcription regulation</keyword>
<dbReference type="InterPro" id="IPR000843">
    <property type="entry name" value="HTH_LacI"/>
</dbReference>